<sequence>MPVEPSLAPGVEEGAKKSGILWLGLAAGPRLAWHVWHDGAIHLVTGGEEQSLPGLDALDRVRVTLRSKDNGARLVEFDAAVSVVDQERAPEAVAALAKERLNARDAEHLTERWARECVVVRLTPVS</sequence>
<accession>A0A1I0KUB2</accession>
<dbReference type="EMBL" id="FOHX01000009">
    <property type="protein sequence ID" value="SEU28873.1"/>
    <property type="molecule type" value="Genomic_DNA"/>
</dbReference>
<protein>
    <recommendedName>
        <fullName evidence="3">Pyridoxamine 5'-phosphate oxidase</fullName>
    </recommendedName>
</protein>
<dbReference type="OrthoDB" id="3687464at2"/>
<dbReference type="Gene3D" id="2.30.110.10">
    <property type="entry name" value="Electron Transport, Fmn-binding Protein, Chain A"/>
    <property type="match status" value="1"/>
</dbReference>
<evidence type="ECO:0008006" key="3">
    <source>
        <dbReference type="Google" id="ProtNLM"/>
    </source>
</evidence>
<evidence type="ECO:0000313" key="1">
    <source>
        <dbReference type="EMBL" id="SEU28873.1"/>
    </source>
</evidence>
<organism evidence="1 2">
    <name type="scientific">Nonomuraea wenchangensis</name>
    <dbReference type="NCBI Taxonomy" id="568860"/>
    <lineage>
        <taxon>Bacteria</taxon>
        <taxon>Bacillati</taxon>
        <taxon>Actinomycetota</taxon>
        <taxon>Actinomycetes</taxon>
        <taxon>Streptosporangiales</taxon>
        <taxon>Streptosporangiaceae</taxon>
        <taxon>Nonomuraea</taxon>
    </lineage>
</organism>
<keyword evidence="2" id="KW-1185">Reference proteome</keyword>
<name>A0A1I0KUB2_9ACTN</name>
<reference evidence="1 2" key="1">
    <citation type="submission" date="2016-10" db="EMBL/GenBank/DDBJ databases">
        <authorList>
            <person name="de Groot N.N."/>
        </authorList>
    </citation>
    <scope>NUCLEOTIDE SEQUENCE [LARGE SCALE GENOMIC DNA]</scope>
    <source>
        <strain evidence="1 2">CGMCC 4.5598</strain>
    </source>
</reference>
<proteinExistence type="predicted"/>
<dbReference type="RefSeq" id="WP_091086962.1">
    <property type="nucleotide sequence ID" value="NZ_FOHX01000009.1"/>
</dbReference>
<evidence type="ECO:0000313" key="2">
    <source>
        <dbReference type="Proteomes" id="UP000199361"/>
    </source>
</evidence>
<dbReference type="AlphaFoldDB" id="A0A1I0KUB2"/>
<dbReference type="Proteomes" id="UP000199361">
    <property type="component" value="Unassembled WGS sequence"/>
</dbReference>
<gene>
    <name evidence="1" type="ORF">SAMN05421811_109289</name>
</gene>
<dbReference type="STRING" id="568860.SAMN05421811_109289"/>
<dbReference type="InterPro" id="IPR012349">
    <property type="entry name" value="Split_barrel_FMN-bd"/>
</dbReference>